<dbReference type="InterPro" id="IPR000868">
    <property type="entry name" value="Isochorismatase-like_dom"/>
</dbReference>
<proteinExistence type="predicted"/>
<dbReference type="Pfam" id="PF00857">
    <property type="entry name" value="Isochorismatase"/>
    <property type="match status" value="1"/>
</dbReference>
<dbReference type="EMBL" id="SLWS01000002">
    <property type="protein sequence ID" value="TCO62524.1"/>
    <property type="molecule type" value="Genomic_DNA"/>
</dbReference>
<dbReference type="AlphaFoldDB" id="A0A4R2JSF1"/>
<dbReference type="PANTHER" id="PTHR43559">
    <property type="entry name" value="HYDROLASE YCAC-RELATED"/>
    <property type="match status" value="1"/>
</dbReference>
<dbReference type="Gene3D" id="3.40.50.850">
    <property type="entry name" value="Isochorismatase-like"/>
    <property type="match status" value="1"/>
</dbReference>
<gene>
    <name evidence="2" type="ORF">EV192_102663</name>
</gene>
<protein>
    <submittedName>
        <fullName evidence="2">Nicotinamidase-related amidase</fullName>
    </submittedName>
</protein>
<organism evidence="2 3">
    <name type="scientific">Actinocrispum wychmicini</name>
    <dbReference type="NCBI Taxonomy" id="1213861"/>
    <lineage>
        <taxon>Bacteria</taxon>
        <taxon>Bacillati</taxon>
        <taxon>Actinomycetota</taxon>
        <taxon>Actinomycetes</taxon>
        <taxon>Pseudonocardiales</taxon>
        <taxon>Pseudonocardiaceae</taxon>
        <taxon>Actinocrispum</taxon>
    </lineage>
</organism>
<evidence type="ECO:0000259" key="1">
    <source>
        <dbReference type="Pfam" id="PF00857"/>
    </source>
</evidence>
<sequence length="209" mass="22127">MAWKVTAADSAIVLIDHGIGFANLFRSHTVAENVNGVVALARIARIYGVPLIVTSGPDNSPVGPLYPQLAAVLGDHPVVLRSGAFDAFEEEAFTRAIEATGRQRLVMAGLMTEGCLLHTALGAVEQGYEVRAVLDASACVTTETHELAVRRMTQAGVIPTSWLSVAAEYQVTWANAETADGFRDLVGGHSPTFAMQGAMQANIERHAAS</sequence>
<dbReference type="PANTHER" id="PTHR43559:SF3">
    <property type="entry name" value="HYDROLASE YCAC-RELATED"/>
    <property type="match status" value="1"/>
</dbReference>
<accession>A0A4R2JSF1</accession>
<evidence type="ECO:0000313" key="2">
    <source>
        <dbReference type="EMBL" id="TCO62524.1"/>
    </source>
</evidence>
<evidence type="ECO:0000313" key="3">
    <source>
        <dbReference type="Proteomes" id="UP000295680"/>
    </source>
</evidence>
<dbReference type="OrthoDB" id="9789777at2"/>
<comment type="caution">
    <text evidence="2">The sequence shown here is derived from an EMBL/GenBank/DDBJ whole genome shotgun (WGS) entry which is preliminary data.</text>
</comment>
<dbReference type="InterPro" id="IPR053152">
    <property type="entry name" value="Hydrolase_YcaC-like"/>
</dbReference>
<feature type="domain" description="Isochorismatase-like" evidence="1">
    <location>
        <begin position="10"/>
        <end position="162"/>
    </location>
</feature>
<dbReference type="InterPro" id="IPR036380">
    <property type="entry name" value="Isochorismatase-like_sf"/>
</dbReference>
<name>A0A4R2JSF1_9PSEU</name>
<reference evidence="2 3" key="1">
    <citation type="submission" date="2019-03" db="EMBL/GenBank/DDBJ databases">
        <title>Genomic Encyclopedia of Type Strains, Phase IV (KMG-IV): sequencing the most valuable type-strain genomes for metagenomic binning, comparative biology and taxonomic classification.</title>
        <authorList>
            <person name="Goeker M."/>
        </authorList>
    </citation>
    <scope>NUCLEOTIDE SEQUENCE [LARGE SCALE GENOMIC DNA]</scope>
    <source>
        <strain evidence="2 3">DSM 45934</strain>
    </source>
</reference>
<dbReference type="SUPFAM" id="SSF52499">
    <property type="entry name" value="Isochorismatase-like hydrolases"/>
    <property type="match status" value="1"/>
</dbReference>
<dbReference type="Proteomes" id="UP000295680">
    <property type="component" value="Unassembled WGS sequence"/>
</dbReference>
<keyword evidence="3" id="KW-1185">Reference proteome</keyword>